<evidence type="ECO:0000313" key="3">
    <source>
        <dbReference type="Proteomes" id="UP000799750"/>
    </source>
</evidence>
<dbReference type="OrthoDB" id="10688693at2759"/>
<dbReference type="AlphaFoldDB" id="A0A6A6R5U0"/>
<reference evidence="2" key="1">
    <citation type="journal article" date="2020" name="Stud. Mycol.">
        <title>101 Dothideomycetes genomes: a test case for predicting lifestyles and emergence of pathogens.</title>
        <authorList>
            <person name="Haridas S."/>
            <person name="Albert R."/>
            <person name="Binder M."/>
            <person name="Bloem J."/>
            <person name="Labutti K."/>
            <person name="Salamov A."/>
            <person name="Andreopoulos B."/>
            <person name="Baker S."/>
            <person name="Barry K."/>
            <person name="Bills G."/>
            <person name="Bluhm B."/>
            <person name="Cannon C."/>
            <person name="Castanera R."/>
            <person name="Culley D."/>
            <person name="Daum C."/>
            <person name="Ezra D."/>
            <person name="Gonzalez J."/>
            <person name="Henrissat B."/>
            <person name="Kuo A."/>
            <person name="Liang C."/>
            <person name="Lipzen A."/>
            <person name="Lutzoni F."/>
            <person name="Magnuson J."/>
            <person name="Mondo S."/>
            <person name="Nolan M."/>
            <person name="Ohm R."/>
            <person name="Pangilinan J."/>
            <person name="Park H.-J."/>
            <person name="Ramirez L."/>
            <person name="Alfaro M."/>
            <person name="Sun H."/>
            <person name="Tritt A."/>
            <person name="Yoshinaga Y."/>
            <person name="Zwiers L.-H."/>
            <person name="Turgeon B."/>
            <person name="Goodwin S."/>
            <person name="Spatafora J."/>
            <person name="Crous P."/>
            <person name="Grigoriev I."/>
        </authorList>
    </citation>
    <scope>NUCLEOTIDE SEQUENCE</scope>
    <source>
        <strain evidence="2">CBS 269.34</strain>
    </source>
</reference>
<dbReference type="Proteomes" id="UP000799750">
    <property type="component" value="Unassembled WGS sequence"/>
</dbReference>
<evidence type="ECO:0000256" key="1">
    <source>
        <dbReference type="SAM" id="MobiDB-lite"/>
    </source>
</evidence>
<accession>A0A6A6R5U0</accession>
<proteinExistence type="predicted"/>
<organism evidence="2 3">
    <name type="scientific">Lophium mytilinum</name>
    <dbReference type="NCBI Taxonomy" id="390894"/>
    <lineage>
        <taxon>Eukaryota</taxon>
        <taxon>Fungi</taxon>
        <taxon>Dikarya</taxon>
        <taxon>Ascomycota</taxon>
        <taxon>Pezizomycotina</taxon>
        <taxon>Dothideomycetes</taxon>
        <taxon>Pleosporomycetidae</taxon>
        <taxon>Mytilinidiales</taxon>
        <taxon>Mytilinidiaceae</taxon>
        <taxon>Lophium</taxon>
    </lineage>
</organism>
<name>A0A6A6R5U0_9PEZI</name>
<feature type="region of interest" description="Disordered" evidence="1">
    <location>
        <begin position="688"/>
        <end position="717"/>
    </location>
</feature>
<sequence>MGRKTNVEEFLVDLRSRHPKLRSAQDVQEAIGEGSIQNAVIDCVRYLELEWACDGEWGVHLKFRSGPFRDAVRLCLQGQPPRHQFASFLRSLPTWDGDAEKAKYLVSVLTTDDRRVFDLHDTTGLQSFVAYLAVLKNALSSPTGSLRPPRLSDEALRDQLESGDFSNPYFLEAREDVRRGALCDALLNFTKPFCLRTHVNFNNNSVLTFKQRGLEATSILRLDHSVVRKDGPPAYSSIVLLRGLGEDEYVYGSWTNNAVVQDYLKEGEYPSHHLQDSDIVFDLSKARSAYNLLGALLRRRDRRIQGGSFSQSDKQVCHANLDMGLSLADSNFLEDLLADDPRTSEAAAAQHHIEWGQLVFAVRGCLQYLGFNWQYNGEFSNYLRFSIPPFQGIAAISFQGLIPVFRTGIFFESPVSHHEQKDQAKLVAAVITAEQRCEFSLHDKQGLHALVSHILSLKKSLQSGTGTLRSPRLSDEDLLSQLDREDYRNPYFIEAREDIRRGCLVDALLNFTKPFRIGSYKPFEERGRIEFKQHGLRSISVHRLDRLVYASMQVPAYSTIVVLRGIKVKEESFGVRVFNHSALVSYIQNEDFPSDRLQDRDIAFDLALPRSVFDLMTALLAHRDRRAKARNSAQSADTKVGSHVPHKDTSISIHNDSLKPHGVLKRKTKEKLKPLAIVAMLNQASKAPTCSTTPTQWKRGLTSENDQTLYLSTRRRP</sequence>
<protein>
    <submittedName>
        <fullName evidence="2">Uncharacterized protein</fullName>
    </submittedName>
</protein>
<dbReference type="EMBL" id="MU004183">
    <property type="protein sequence ID" value="KAF2500165.1"/>
    <property type="molecule type" value="Genomic_DNA"/>
</dbReference>
<feature type="compositionally biased region" description="Polar residues" evidence="1">
    <location>
        <begin position="688"/>
        <end position="711"/>
    </location>
</feature>
<evidence type="ECO:0000313" key="2">
    <source>
        <dbReference type="EMBL" id="KAF2500165.1"/>
    </source>
</evidence>
<keyword evidence="3" id="KW-1185">Reference proteome</keyword>
<feature type="region of interest" description="Disordered" evidence="1">
    <location>
        <begin position="630"/>
        <end position="657"/>
    </location>
</feature>
<gene>
    <name evidence="2" type="ORF">BU16DRAFT_613958</name>
</gene>